<dbReference type="STRING" id="1033802.SSPSH_003380"/>
<dbReference type="GO" id="GO:0071973">
    <property type="term" value="P:bacterial-type flagellum-dependent cell motility"/>
    <property type="evidence" value="ECO:0007669"/>
    <property type="project" value="InterPro"/>
</dbReference>
<keyword evidence="4" id="KW-0813">Transport</keyword>
<keyword evidence="7" id="KW-1005">Bacterial flagellum biogenesis</keyword>
<keyword evidence="8" id="KW-0653">Protein transport</keyword>
<gene>
    <name evidence="11" type="primary">fliJ</name>
    <name evidence="11" type="ORF">SSPSH_003380</name>
</gene>
<keyword evidence="11" id="KW-0966">Cell projection</keyword>
<keyword evidence="12" id="KW-1185">Reference proteome</keyword>
<keyword evidence="6" id="KW-0145">Chemotaxis</keyword>
<comment type="caution">
    <text evidence="11">The sequence shown here is derived from an EMBL/GenBank/DDBJ whole genome shotgun (WGS) entry which is preliminary data.</text>
</comment>
<dbReference type="PIRSF" id="PIRSF019404">
    <property type="entry name" value="FliJ"/>
    <property type="match status" value="1"/>
</dbReference>
<evidence type="ECO:0000256" key="2">
    <source>
        <dbReference type="ARBA" id="ARBA00010004"/>
    </source>
</evidence>
<dbReference type="Proteomes" id="UP000006242">
    <property type="component" value="Unassembled WGS sequence"/>
</dbReference>
<keyword evidence="11" id="KW-0282">Flagellum</keyword>
<evidence type="ECO:0000256" key="5">
    <source>
        <dbReference type="ARBA" id="ARBA00022475"/>
    </source>
</evidence>
<organism evidence="11 12">
    <name type="scientific">Salinisphaera shabanensis E1L3A</name>
    <dbReference type="NCBI Taxonomy" id="1033802"/>
    <lineage>
        <taxon>Bacteria</taxon>
        <taxon>Pseudomonadati</taxon>
        <taxon>Pseudomonadota</taxon>
        <taxon>Gammaproteobacteria</taxon>
        <taxon>Salinisphaerales</taxon>
        <taxon>Salinisphaeraceae</taxon>
        <taxon>Salinisphaera</taxon>
    </lineage>
</organism>
<dbReference type="InterPro" id="IPR052570">
    <property type="entry name" value="FliJ"/>
</dbReference>
<protein>
    <recommendedName>
        <fullName evidence="3">Flagellar FliJ protein</fullName>
    </recommendedName>
</protein>
<dbReference type="PRINTS" id="PR01004">
    <property type="entry name" value="FLGFLIJ"/>
</dbReference>
<keyword evidence="11" id="KW-0969">Cilium</keyword>
<dbReference type="AlphaFoldDB" id="U2FTS2"/>
<evidence type="ECO:0000256" key="3">
    <source>
        <dbReference type="ARBA" id="ARBA00020392"/>
    </source>
</evidence>
<evidence type="ECO:0000256" key="10">
    <source>
        <dbReference type="ARBA" id="ARBA00023225"/>
    </source>
</evidence>
<evidence type="ECO:0000313" key="11">
    <source>
        <dbReference type="EMBL" id="ERJ17793.1"/>
    </source>
</evidence>
<keyword evidence="10" id="KW-1006">Bacterial flagellum protein export</keyword>
<comment type="subcellular location">
    <subcellularLocation>
        <location evidence="1">Cell membrane</location>
        <topology evidence="1">Peripheral membrane protein</topology>
        <orientation evidence="1">Cytoplasmic side</orientation>
    </subcellularLocation>
</comment>
<dbReference type="GO" id="GO:0005886">
    <property type="term" value="C:plasma membrane"/>
    <property type="evidence" value="ECO:0007669"/>
    <property type="project" value="UniProtKB-SubCell"/>
</dbReference>
<dbReference type="PANTHER" id="PTHR38786">
    <property type="entry name" value="FLAGELLAR FLIJ PROTEIN"/>
    <property type="match status" value="1"/>
</dbReference>
<dbReference type="GO" id="GO:0003774">
    <property type="term" value="F:cytoskeletal motor activity"/>
    <property type="evidence" value="ECO:0007669"/>
    <property type="project" value="InterPro"/>
</dbReference>
<evidence type="ECO:0000256" key="4">
    <source>
        <dbReference type="ARBA" id="ARBA00022448"/>
    </source>
</evidence>
<dbReference type="InterPro" id="IPR053716">
    <property type="entry name" value="Flag_assembly_chemotaxis_eff"/>
</dbReference>
<dbReference type="InterPro" id="IPR012823">
    <property type="entry name" value="Flagell_FliJ"/>
</dbReference>
<dbReference type="OrthoDB" id="6465096at2"/>
<reference evidence="11 12" key="2">
    <citation type="journal article" date="2013" name="PLoS ONE">
        <title>INDIGO - INtegrated Data Warehouse of MIcrobial GenOmes with Examples from the Red Sea Extremophiles.</title>
        <authorList>
            <person name="Alam I."/>
            <person name="Antunes A."/>
            <person name="Kamau A.A."/>
            <person name="Ba Alawi W."/>
            <person name="Kalkatawi M."/>
            <person name="Stingl U."/>
            <person name="Bajic V.B."/>
        </authorList>
    </citation>
    <scope>NUCLEOTIDE SEQUENCE [LARGE SCALE GENOMIC DNA]</scope>
    <source>
        <strain evidence="11 12">E1L3A</strain>
    </source>
</reference>
<dbReference type="eggNOG" id="COG2882">
    <property type="taxonomic scope" value="Bacteria"/>
</dbReference>
<dbReference type="RefSeq" id="WP_006914587.1">
    <property type="nucleotide sequence ID" value="NZ_AFNV02000028.1"/>
</dbReference>
<evidence type="ECO:0000256" key="7">
    <source>
        <dbReference type="ARBA" id="ARBA00022795"/>
    </source>
</evidence>
<dbReference type="EMBL" id="AFNV02000028">
    <property type="protein sequence ID" value="ERJ17793.1"/>
    <property type="molecule type" value="Genomic_DNA"/>
</dbReference>
<dbReference type="NCBIfam" id="TIGR02473">
    <property type="entry name" value="flagell_FliJ"/>
    <property type="match status" value="1"/>
</dbReference>
<reference evidence="11 12" key="1">
    <citation type="journal article" date="2011" name="J. Bacteriol.">
        <title>Genome sequence of Salinisphaera shabanensis, a gammaproteobacterium from the harsh, variable environment of the brine-seawater interface of the Shaban Deep in the Red Sea.</title>
        <authorList>
            <person name="Antunes A."/>
            <person name="Alam I."/>
            <person name="Bajic V.B."/>
            <person name="Stingl U."/>
        </authorList>
    </citation>
    <scope>NUCLEOTIDE SEQUENCE [LARGE SCALE GENOMIC DNA]</scope>
    <source>
        <strain evidence="11 12">E1L3A</strain>
    </source>
</reference>
<accession>U2FTS2</accession>
<evidence type="ECO:0000256" key="9">
    <source>
        <dbReference type="ARBA" id="ARBA00023136"/>
    </source>
</evidence>
<name>U2FTS2_9GAMM</name>
<evidence type="ECO:0000256" key="6">
    <source>
        <dbReference type="ARBA" id="ARBA00022500"/>
    </source>
</evidence>
<evidence type="ECO:0000256" key="8">
    <source>
        <dbReference type="ARBA" id="ARBA00022927"/>
    </source>
</evidence>
<dbReference type="GO" id="GO:0015031">
    <property type="term" value="P:protein transport"/>
    <property type="evidence" value="ECO:0007669"/>
    <property type="project" value="UniProtKB-KW"/>
</dbReference>
<dbReference type="Gene3D" id="1.10.287.1700">
    <property type="match status" value="1"/>
</dbReference>
<dbReference type="GO" id="GO:0009288">
    <property type="term" value="C:bacterial-type flagellum"/>
    <property type="evidence" value="ECO:0007669"/>
    <property type="project" value="InterPro"/>
</dbReference>
<sequence>MAKTSALDTLINLATDDRDAAAVALGRLRQDHQQTEQKLEALLGYHAEYQRRLDEAMSMGMSIATLQNYQRFIASLEHAIEQQRGAVNQSERRIEHGNDDWRTRQKRLNSYDVLAVRRREAAQKAEARREQRQTDEFASRALSAGLYQ</sequence>
<dbReference type="Pfam" id="PF02050">
    <property type="entry name" value="FliJ"/>
    <property type="match status" value="1"/>
</dbReference>
<dbReference type="GO" id="GO:0006935">
    <property type="term" value="P:chemotaxis"/>
    <property type="evidence" value="ECO:0007669"/>
    <property type="project" value="UniProtKB-KW"/>
</dbReference>
<keyword evidence="9" id="KW-0472">Membrane</keyword>
<comment type="similarity">
    <text evidence="2">Belongs to the FliJ family.</text>
</comment>
<evidence type="ECO:0000313" key="12">
    <source>
        <dbReference type="Proteomes" id="UP000006242"/>
    </source>
</evidence>
<dbReference type="GO" id="GO:0044781">
    <property type="term" value="P:bacterial-type flagellum organization"/>
    <property type="evidence" value="ECO:0007669"/>
    <property type="project" value="UniProtKB-KW"/>
</dbReference>
<dbReference type="InterPro" id="IPR018006">
    <property type="entry name" value="Flag_FliJ_proteobac"/>
</dbReference>
<proteinExistence type="inferred from homology"/>
<dbReference type="PANTHER" id="PTHR38786:SF1">
    <property type="entry name" value="FLAGELLAR FLIJ PROTEIN"/>
    <property type="match status" value="1"/>
</dbReference>
<evidence type="ECO:0000256" key="1">
    <source>
        <dbReference type="ARBA" id="ARBA00004413"/>
    </source>
</evidence>
<keyword evidence="5" id="KW-1003">Cell membrane</keyword>